<sequence>MSTRGRSIVAAVLAAAVLGWPAAATAGPRAGAAPDQPAEPRSDGKVCATGAQRPYVLTTTPVLTARQSDPDAGRPDLTTTFAWWQVGGTLTGRVSQTAGNPSVVSASIPAGRLTDGGTYAWHARTSDGSHKGPWSAPCEFTVDVTSPEPPAGVTSTDYPADGPHGGPGIAGQFVISAPTTRPAEVVAYAWTTDGAIPPSAAATVPADATTHGATLTFAPARDGVVTLRVWSQDRAGHFSATPATWTFFVKAISEPQPVRPLPPTISFPGGDTTDQGGTLSLRLDANGDTSVTRFRYSIRSTALDLTAVPDRPGGSVVVRIPAGTLTGTSQVFAKSSTGSVDSLLTQGSFTVRSLTSLTGLVLDVATFLPVEGATVRVEPGNHAATTNAAGEFSFPAAELPAGDYTVTASYGGCSGEQPVYVDGSGLYLEILLLPGESGNESGCGSQPGQ</sequence>
<name>A0A919IXQ3_9ACTN</name>
<gene>
    <name evidence="3" type="ORF">Afe05nite_26200</name>
</gene>
<accession>A0A919IXQ3</accession>
<reference evidence="3" key="1">
    <citation type="submission" date="2021-01" db="EMBL/GenBank/DDBJ databases">
        <title>Whole genome shotgun sequence of Actinoplanes ferrugineus NBRC 15555.</title>
        <authorList>
            <person name="Komaki H."/>
            <person name="Tamura T."/>
        </authorList>
    </citation>
    <scope>NUCLEOTIDE SEQUENCE</scope>
    <source>
        <strain evidence="3">NBRC 15555</strain>
    </source>
</reference>
<dbReference type="GO" id="GO:0005975">
    <property type="term" value="P:carbohydrate metabolic process"/>
    <property type="evidence" value="ECO:0007669"/>
    <property type="project" value="UniProtKB-ARBA"/>
</dbReference>
<feature type="signal peptide" evidence="2">
    <location>
        <begin position="1"/>
        <end position="26"/>
    </location>
</feature>
<comment type="caution">
    <text evidence="3">The sequence shown here is derived from an EMBL/GenBank/DDBJ whole genome shotgun (WGS) entry which is preliminary data.</text>
</comment>
<dbReference type="Gene3D" id="2.60.40.10">
    <property type="entry name" value="Immunoglobulins"/>
    <property type="match status" value="1"/>
</dbReference>
<dbReference type="Proteomes" id="UP000598174">
    <property type="component" value="Unassembled WGS sequence"/>
</dbReference>
<keyword evidence="4" id="KW-1185">Reference proteome</keyword>
<dbReference type="AlphaFoldDB" id="A0A919IXQ3"/>
<evidence type="ECO:0008006" key="5">
    <source>
        <dbReference type="Google" id="ProtNLM"/>
    </source>
</evidence>
<protein>
    <recommendedName>
        <fullName evidence="5">Alpha-amylase</fullName>
    </recommendedName>
</protein>
<evidence type="ECO:0000256" key="1">
    <source>
        <dbReference type="SAM" id="MobiDB-lite"/>
    </source>
</evidence>
<dbReference type="Gene3D" id="2.60.40.1120">
    <property type="entry name" value="Carboxypeptidase-like, regulatory domain"/>
    <property type="match status" value="1"/>
</dbReference>
<organism evidence="3 4">
    <name type="scientific">Paractinoplanes ferrugineus</name>
    <dbReference type="NCBI Taxonomy" id="113564"/>
    <lineage>
        <taxon>Bacteria</taxon>
        <taxon>Bacillati</taxon>
        <taxon>Actinomycetota</taxon>
        <taxon>Actinomycetes</taxon>
        <taxon>Micromonosporales</taxon>
        <taxon>Micromonosporaceae</taxon>
        <taxon>Paractinoplanes</taxon>
    </lineage>
</organism>
<evidence type="ECO:0000256" key="2">
    <source>
        <dbReference type="SAM" id="SignalP"/>
    </source>
</evidence>
<dbReference type="Pfam" id="PF13620">
    <property type="entry name" value="CarboxypepD_reg"/>
    <property type="match status" value="1"/>
</dbReference>
<dbReference type="SUPFAM" id="SSF49464">
    <property type="entry name" value="Carboxypeptidase regulatory domain-like"/>
    <property type="match status" value="1"/>
</dbReference>
<evidence type="ECO:0000313" key="4">
    <source>
        <dbReference type="Proteomes" id="UP000598174"/>
    </source>
</evidence>
<dbReference type="RefSeq" id="WP_203817338.1">
    <property type="nucleotide sequence ID" value="NZ_BAAABP010000071.1"/>
</dbReference>
<dbReference type="InterPro" id="IPR013783">
    <property type="entry name" value="Ig-like_fold"/>
</dbReference>
<keyword evidence="2" id="KW-0732">Signal</keyword>
<dbReference type="InterPro" id="IPR008969">
    <property type="entry name" value="CarboxyPept-like_regulatory"/>
</dbReference>
<proteinExistence type="predicted"/>
<feature type="chain" id="PRO_5038842274" description="Alpha-amylase" evidence="2">
    <location>
        <begin position="27"/>
        <end position="449"/>
    </location>
</feature>
<feature type="region of interest" description="Disordered" evidence="1">
    <location>
        <begin position="26"/>
        <end position="46"/>
    </location>
</feature>
<evidence type="ECO:0000313" key="3">
    <source>
        <dbReference type="EMBL" id="GIE10780.1"/>
    </source>
</evidence>
<dbReference type="EMBL" id="BOMM01000019">
    <property type="protein sequence ID" value="GIE10780.1"/>
    <property type="molecule type" value="Genomic_DNA"/>
</dbReference>